<organism evidence="2 3">
    <name type="scientific">Flavobacterium cheongpyeongense</name>
    <dbReference type="NCBI Taxonomy" id="2212651"/>
    <lineage>
        <taxon>Bacteria</taxon>
        <taxon>Pseudomonadati</taxon>
        <taxon>Bacteroidota</taxon>
        <taxon>Flavobacteriia</taxon>
        <taxon>Flavobacteriales</taxon>
        <taxon>Flavobacteriaceae</taxon>
        <taxon>Flavobacterium</taxon>
    </lineage>
</organism>
<keyword evidence="3" id="KW-1185">Reference proteome</keyword>
<sequence>MKKILLSIALLSSVYLSAQTVIEEKYEKKNKPLSYFLLSDSNLFVISKGNKGGGLVKADEINSMYTYDANGSKKVLFTDKKVIGTMFSVNKDALLVTDISSGVFNSKTKYLINDKYIELEKSEVRDMTGFYSGYGFFTAKNEFYLKNKKNEFDIDFEKDDIYLTVKDIVTRKKELYKIEKPSLIKFIGPNFIKSKEKFRFNLVVNKDETVDLDGKSISKDYANTILYKTRFSNDGKKVDELVYDLKIANHVFLYSRNGGGEFTYGGYDNKFLHFSDDLSINNYIKDSETGDLYIYGLYGDEFGKLNDMANPKGFYIFKFDKSGNKIWESINKIDDAGFNSRHVMISVFVDLFQLNNNLCFNIKIGGLKSFFNYSIIDQSSGKIIKSQNIEFNETFAHPNNMNNYDYGINTSLKGFKDVKFSFESIIAINYYPKIADYIKSVKSKNDLYFSSYFSKLGIWLFETDNNQYYKVTFFKD</sequence>
<proteinExistence type="predicted"/>
<comment type="caution">
    <text evidence="2">The sequence shown here is derived from an EMBL/GenBank/DDBJ whole genome shotgun (WGS) entry which is preliminary data.</text>
</comment>
<keyword evidence="1" id="KW-0732">Signal</keyword>
<dbReference type="OrthoDB" id="1298127at2"/>
<name>A0A2V4BL47_9FLAO</name>
<evidence type="ECO:0000313" key="3">
    <source>
        <dbReference type="Proteomes" id="UP000247903"/>
    </source>
</evidence>
<accession>A0A2V4BL47</accession>
<gene>
    <name evidence="2" type="ORF">DMB65_18610</name>
</gene>
<evidence type="ECO:0000313" key="2">
    <source>
        <dbReference type="EMBL" id="PXY39262.1"/>
    </source>
</evidence>
<evidence type="ECO:0000256" key="1">
    <source>
        <dbReference type="SAM" id="SignalP"/>
    </source>
</evidence>
<reference evidence="2 3" key="1">
    <citation type="submission" date="2018-05" db="EMBL/GenBank/DDBJ databases">
        <title>Flavobacterium sp. strain IMCC34759, incomplete genome.</title>
        <authorList>
            <person name="Joung Y."/>
            <person name="Cho J."/>
        </authorList>
    </citation>
    <scope>NUCLEOTIDE SEQUENCE [LARGE SCALE GENOMIC DNA]</scope>
    <source>
        <strain evidence="2 3">IMCC34759</strain>
    </source>
</reference>
<dbReference type="AlphaFoldDB" id="A0A2V4BL47"/>
<feature type="chain" id="PRO_5015955219" description="6-bladed beta-propeller" evidence="1">
    <location>
        <begin position="19"/>
        <end position="476"/>
    </location>
</feature>
<dbReference type="RefSeq" id="WP_110308137.1">
    <property type="nucleotide sequence ID" value="NZ_QJHK01000021.1"/>
</dbReference>
<dbReference type="EMBL" id="QJHK01000021">
    <property type="protein sequence ID" value="PXY39262.1"/>
    <property type="molecule type" value="Genomic_DNA"/>
</dbReference>
<evidence type="ECO:0008006" key="4">
    <source>
        <dbReference type="Google" id="ProtNLM"/>
    </source>
</evidence>
<protein>
    <recommendedName>
        <fullName evidence="4">6-bladed beta-propeller</fullName>
    </recommendedName>
</protein>
<feature type="signal peptide" evidence="1">
    <location>
        <begin position="1"/>
        <end position="18"/>
    </location>
</feature>
<dbReference type="Proteomes" id="UP000247903">
    <property type="component" value="Unassembled WGS sequence"/>
</dbReference>